<dbReference type="Pfam" id="PF00881">
    <property type="entry name" value="Nitroreductase"/>
    <property type="match status" value="1"/>
</dbReference>
<evidence type="ECO:0000313" key="6">
    <source>
        <dbReference type="EMBL" id="XCC56909.1"/>
    </source>
</evidence>
<dbReference type="EMBL" id="CP099959">
    <property type="protein sequence ID" value="XCC56909.1"/>
    <property type="molecule type" value="Genomic_DNA"/>
</dbReference>
<dbReference type="CDD" id="cd02148">
    <property type="entry name" value="RutE-like"/>
    <property type="match status" value="1"/>
</dbReference>
<gene>
    <name evidence="6" type="ORF">NKE59_05230</name>
</gene>
<dbReference type="PANTHER" id="PTHR43543:SF1">
    <property type="entry name" value="MALONIC SEMIALDEHYDE REDUCTASE RUTE-RELATED"/>
    <property type="match status" value="1"/>
</dbReference>
<dbReference type="InterPro" id="IPR029479">
    <property type="entry name" value="Nitroreductase"/>
</dbReference>
<evidence type="ECO:0000256" key="4">
    <source>
        <dbReference type="ARBA" id="ARBA00023002"/>
    </source>
</evidence>
<dbReference type="RefSeq" id="WP_353437910.1">
    <property type="nucleotide sequence ID" value="NZ_CP099959.1"/>
</dbReference>
<dbReference type="InterPro" id="IPR023936">
    <property type="entry name" value="RutE-like"/>
</dbReference>
<organism evidence="6">
    <name type="scientific">Polynucleobacter sp. UK-FUSCHL-C3</name>
    <dbReference type="NCBI Taxonomy" id="2955208"/>
    <lineage>
        <taxon>Bacteria</taxon>
        <taxon>Pseudomonadati</taxon>
        <taxon>Pseudomonadota</taxon>
        <taxon>Betaproteobacteria</taxon>
        <taxon>Burkholderiales</taxon>
        <taxon>Burkholderiaceae</taxon>
        <taxon>Polynucleobacter</taxon>
    </lineage>
</organism>
<name>A0AAU8A0G0_9BURK</name>
<dbReference type="InterPro" id="IPR050461">
    <property type="entry name" value="Nitroreductase_HadB/RutE"/>
</dbReference>
<keyword evidence="4 6" id="KW-0560">Oxidoreductase</keyword>
<evidence type="ECO:0000259" key="5">
    <source>
        <dbReference type="Pfam" id="PF00881"/>
    </source>
</evidence>
<dbReference type="SUPFAM" id="SSF55469">
    <property type="entry name" value="FMN-dependent nitroreductase-like"/>
    <property type="match status" value="1"/>
</dbReference>
<dbReference type="InterPro" id="IPR000415">
    <property type="entry name" value="Nitroreductase-like"/>
</dbReference>
<dbReference type="Gene3D" id="3.40.109.10">
    <property type="entry name" value="NADH Oxidase"/>
    <property type="match status" value="1"/>
</dbReference>
<keyword evidence="3" id="KW-0521">NADP</keyword>
<dbReference type="EC" id="1.1.1.298" evidence="6"/>
<dbReference type="GO" id="GO:0035527">
    <property type="term" value="F:3-hydroxypropionate dehydrogenase (NADP+) activity"/>
    <property type="evidence" value="ECO:0007669"/>
    <property type="project" value="UniProtKB-EC"/>
</dbReference>
<reference evidence="6" key="1">
    <citation type="submission" date="2022-06" db="EMBL/GenBank/DDBJ databases">
        <title>New Polynucleobacter species.</title>
        <authorList>
            <person name="Hahn M.W."/>
        </authorList>
    </citation>
    <scope>NUCLEOTIDE SEQUENCE</scope>
    <source>
        <strain evidence="6">UK-FUSCHL-C3</strain>
    </source>
</reference>
<dbReference type="AlphaFoldDB" id="A0AAU8A0G0"/>
<evidence type="ECO:0000256" key="1">
    <source>
        <dbReference type="ARBA" id="ARBA00022630"/>
    </source>
</evidence>
<accession>A0AAU8A0G0</accession>
<dbReference type="PANTHER" id="PTHR43543">
    <property type="entry name" value="MALONIC SEMIALDEHYDE REDUCTASE RUTE-RELATED"/>
    <property type="match status" value="1"/>
</dbReference>
<protein>
    <submittedName>
        <fullName evidence="6">Malonic semialdehyde reductase</fullName>
        <ecNumber evidence="6">1.1.1.298</ecNumber>
    </submittedName>
</protein>
<keyword evidence="2" id="KW-0288">FMN</keyword>
<sequence length="196" mass="21672">MKKPLSIDIQKELFTEARTVHAFKQHDISDERIQELYELFKWAPTAFNAQPGRYVFIRSDAAKERLLPALSPGNVPQVKSASLTVIVAFDTLFYEHLPVLYPAVDAKPFFEGKPAVTEVAGLRNSSLQGAFLIMAVRSLGFDCGAMSGFDPAKVNAEFFTDGRYKANFLLNIGVADPAGIYARGPRLAFDDVVQII</sequence>
<proteinExistence type="predicted"/>
<keyword evidence="1" id="KW-0285">Flavoprotein</keyword>
<feature type="domain" description="Nitroreductase" evidence="5">
    <location>
        <begin position="18"/>
        <end position="173"/>
    </location>
</feature>
<dbReference type="NCBIfam" id="NF003768">
    <property type="entry name" value="PRK05365.1"/>
    <property type="match status" value="1"/>
</dbReference>
<evidence type="ECO:0000256" key="3">
    <source>
        <dbReference type="ARBA" id="ARBA00022857"/>
    </source>
</evidence>
<evidence type="ECO:0000256" key="2">
    <source>
        <dbReference type="ARBA" id="ARBA00022643"/>
    </source>
</evidence>